<organism evidence="3 4">
    <name type="scientific">Lacihabitans soyangensis</name>
    <dbReference type="NCBI Taxonomy" id="869394"/>
    <lineage>
        <taxon>Bacteria</taxon>
        <taxon>Pseudomonadati</taxon>
        <taxon>Bacteroidota</taxon>
        <taxon>Cytophagia</taxon>
        <taxon>Cytophagales</taxon>
        <taxon>Leadbetterellaceae</taxon>
        <taxon>Lacihabitans</taxon>
    </lineage>
</organism>
<feature type="domain" description="MobA/VirD2-like nuclease" evidence="2">
    <location>
        <begin position="9"/>
        <end position="118"/>
    </location>
</feature>
<dbReference type="Proteomes" id="UP001204144">
    <property type="component" value="Unassembled WGS sequence"/>
</dbReference>
<dbReference type="InterPro" id="IPR005094">
    <property type="entry name" value="Endonuclease_MobA/VirD2"/>
</dbReference>
<evidence type="ECO:0000256" key="1">
    <source>
        <dbReference type="SAM" id="MobiDB-lite"/>
    </source>
</evidence>
<evidence type="ECO:0000259" key="2">
    <source>
        <dbReference type="Pfam" id="PF03432"/>
    </source>
</evidence>
<feature type="region of interest" description="Disordered" evidence="1">
    <location>
        <begin position="257"/>
        <end position="295"/>
    </location>
</feature>
<evidence type="ECO:0000313" key="4">
    <source>
        <dbReference type="Proteomes" id="UP001204144"/>
    </source>
</evidence>
<gene>
    <name evidence="3" type="ORF">EGI31_15310</name>
</gene>
<reference evidence="3 4" key="1">
    <citation type="submission" date="2018-11" db="EMBL/GenBank/DDBJ databases">
        <title>Novel bacteria species description.</title>
        <authorList>
            <person name="Han J.-H."/>
        </authorList>
    </citation>
    <scope>NUCLEOTIDE SEQUENCE [LARGE SCALE GENOMIC DNA]</scope>
    <source>
        <strain evidence="3 4">KCTC23259</strain>
    </source>
</reference>
<name>A0AAE3H3Y6_9BACT</name>
<evidence type="ECO:0000313" key="3">
    <source>
        <dbReference type="EMBL" id="MCP9764313.1"/>
    </source>
</evidence>
<proteinExistence type="predicted"/>
<comment type="caution">
    <text evidence="3">The sequence shown here is derived from an EMBL/GenBank/DDBJ whole genome shotgun (WGS) entry which is preliminary data.</text>
</comment>
<accession>A0AAE3H3Y6</accession>
<sequence length="295" mass="34336">MDALDGSGKQALIQDFEEQASYRRLAKPCGHTIIGIGEKGGNWEELTTQQKQQFCLDFIKEKGFENTQYIFVSHKDTDHNHLHLIYNRIDNDGKGIHQDKNKIDNELIGYKLSEKYNLPHPEASRNWIQRELQKDSKYIDTVLNRELSGSVKVKALDVGQISEIKANHPLLDLARNQHHLGKLAQAQGVSFREFEEDIYLDNLRISKEDLSAVYKSNREKIEVQKQEQRLKVIKETAVLPDHQLKINKALERNLRQKQKPELTEQQKRMVKMEDLPKQHQKQNENKIDKKKGLSL</sequence>
<dbReference type="Pfam" id="PF03432">
    <property type="entry name" value="Relaxase"/>
    <property type="match status" value="1"/>
</dbReference>
<protein>
    <recommendedName>
        <fullName evidence="2">MobA/VirD2-like nuclease domain-containing protein</fullName>
    </recommendedName>
</protein>
<dbReference type="AlphaFoldDB" id="A0AAE3H3Y6"/>
<dbReference type="EMBL" id="RJUF01000153">
    <property type="protein sequence ID" value="MCP9764313.1"/>
    <property type="molecule type" value="Genomic_DNA"/>
</dbReference>
<keyword evidence="4" id="KW-1185">Reference proteome</keyword>